<dbReference type="RefSeq" id="WP_334573978.1">
    <property type="nucleotide sequence ID" value="NZ_JBEZVE010000060.1"/>
</dbReference>
<comment type="caution">
    <text evidence="1">The sequence shown here is derived from an EMBL/GenBank/DDBJ whole genome shotgun (WGS) entry which is preliminary data.</text>
</comment>
<evidence type="ECO:0000313" key="1">
    <source>
        <dbReference type="EMBL" id="MEU3787923.1"/>
    </source>
</evidence>
<sequence>MTHSTGRATAGLAASTNGRDRRNTLRKLKIASLAASALLLGSGITAATAGPAAASNTPVSAARACTVDAPRFTSSPGTGSSDPAFWPARGTYATTTTRCNDINLKLDSTRSVQTCFKRGSGWSCNGFRTLRGGRWGLAATDVRDGTKFFLQFAGTSRATGLIDY</sequence>
<organism evidence="1 2">
    <name type="scientific">Streptomyces sp. 900129855</name>
    <dbReference type="NCBI Taxonomy" id="3155129"/>
    <lineage>
        <taxon>Bacteria</taxon>
        <taxon>Bacillati</taxon>
        <taxon>Actinomycetota</taxon>
        <taxon>Actinomycetes</taxon>
        <taxon>Kitasatosporales</taxon>
        <taxon>Streptomycetaceae</taxon>
        <taxon>Streptomyces</taxon>
    </lineage>
</organism>
<reference evidence="1 2" key="1">
    <citation type="submission" date="2024-06" db="EMBL/GenBank/DDBJ databases">
        <title>The Natural Products Discovery Center: Release of the First 8490 Sequenced Strains for Exploring Actinobacteria Biosynthetic Diversity.</title>
        <authorList>
            <person name="Kalkreuter E."/>
            <person name="Kautsar S.A."/>
            <person name="Yang D."/>
            <person name="Bader C.D."/>
            <person name="Teijaro C.N."/>
            <person name="Fluegel L."/>
            <person name="Davis C.M."/>
            <person name="Simpson J.R."/>
            <person name="Lauterbach L."/>
            <person name="Steele A.D."/>
            <person name="Gui C."/>
            <person name="Meng S."/>
            <person name="Li G."/>
            <person name="Viehrig K."/>
            <person name="Ye F."/>
            <person name="Su P."/>
            <person name="Kiefer A.F."/>
            <person name="Nichols A."/>
            <person name="Cepeda A.J."/>
            <person name="Yan W."/>
            <person name="Fan B."/>
            <person name="Jiang Y."/>
            <person name="Adhikari A."/>
            <person name="Zheng C.-J."/>
            <person name="Schuster L."/>
            <person name="Cowan T.M."/>
            <person name="Smanski M.J."/>
            <person name="Chevrette M.G."/>
            <person name="De Carvalho L.P.S."/>
            <person name="Shen B."/>
        </authorList>
    </citation>
    <scope>NUCLEOTIDE SEQUENCE [LARGE SCALE GENOMIC DNA]</scope>
    <source>
        <strain evidence="1 2">NPDC033843</strain>
    </source>
</reference>
<keyword evidence="2" id="KW-1185">Reference proteome</keyword>
<accession>A0ABV3A082</accession>
<proteinExistence type="predicted"/>
<protein>
    <recommendedName>
        <fullName evidence="3">Peptidase inhibitor family I36</fullName>
    </recommendedName>
</protein>
<name>A0ABV3A082_9ACTN</name>
<evidence type="ECO:0000313" key="2">
    <source>
        <dbReference type="Proteomes" id="UP001550739"/>
    </source>
</evidence>
<dbReference type="EMBL" id="JBEZVE010000060">
    <property type="protein sequence ID" value="MEU3787923.1"/>
    <property type="molecule type" value="Genomic_DNA"/>
</dbReference>
<evidence type="ECO:0008006" key="3">
    <source>
        <dbReference type="Google" id="ProtNLM"/>
    </source>
</evidence>
<gene>
    <name evidence="1" type="ORF">AB0E89_46750</name>
</gene>
<dbReference type="Proteomes" id="UP001550739">
    <property type="component" value="Unassembled WGS sequence"/>
</dbReference>